<keyword evidence="1" id="KW-0472">Membrane</keyword>
<evidence type="ECO:0000313" key="3">
    <source>
        <dbReference type="Proteomes" id="UP000322887"/>
    </source>
</evidence>
<accession>A0ABX5YHZ2</accession>
<protein>
    <recommendedName>
        <fullName evidence="4">3-keto-disaccharide hydrolase domain-containing protein</fullName>
    </recommendedName>
</protein>
<feature type="transmembrane region" description="Helical" evidence="1">
    <location>
        <begin position="30"/>
        <end position="52"/>
    </location>
</feature>
<evidence type="ECO:0008006" key="4">
    <source>
        <dbReference type="Google" id="ProtNLM"/>
    </source>
</evidence>
<proteinExistence type="predicted"/>
<sequence>MHFVYFRAFRGRKIISPPLVSKTPECRRKVFQISLTLVVIGLLNWSRLFIPFRSTHFKKVVPLMLKHVSCFCLALTLLIPALLQAEKNSDIKPVLGKTGEPTAVDSFDKPKLSKQWAAAKGEWTVSDGVLTGKELKADKHAAVLTWKLPHRNSIIRCSFQLKDADFFHLSLNHPKGHLFRVILDESGMTLRTDKNKKDPKSKPITLAQAKGTLEPGKWYTLQLEMQGDRVIAQLDNGLNVEGRHPSLDVNKTGYRFIMKGNTLLLDDMTAWNLE</sequence>
<dbReference type="Proteomes" id="UP000322887">
    <property type="component" value="Chromosome"/>
</dbReference>
<keyword evidence="1" id="KW-1133">Transmembrane helix</keyword>
<name>A0ABX5YHZ2_9PLAN</name>
<feature type="transmembrane region" description="Helical" evidence="1">
    <location>
        <begin position="64"/>
        <end position="83"/>
    </location>
</feature>
<evidence type="ECO:0000313" key="2">
    <source>
        <dbReference type="EMBL" id="QEG15199.1"/>
    </source>
</evidence>
<organism evidence="2 3">
    <name type="scientific">Gimesia maris</name>
    <dbReference type="NCBI Taxonomy" id="122"/>
    <lineage>
        <taxon>Bacteria</taxon>
        <taxon>Pseudomonadati</taxon>
        <taxon>Planctomycetota</taxon>
        <taxon>Planctomycetia</taxon>
        <taxon>Planctomycetales</taxon>
        <taxon>Planctomycetaceae</taxon>
        <taxon>Gimesia</taxon>
    </lineage>
</organism>
<dbReference type="Gene3D" id="2.60.120.560">
    <property type="entry name" value="Exo-inulinase, domain 1"/>
    <property type="match status" value="1"/>
</dbReference>
<gene>
    <name evidence="2" type="ORF">GmarT_10370</name>
</gene>
<reference evidence="2 3" key="1">
    <citation type="submission" date="2019-08" db="EMBL/GenBank/DDBJ databases">
        <title>Deep-cultivation of Planctomycetes and their phenomic and genomic characterization uncovers novel biology.</title>
        <authorList>
            <person name="Wiegand S."/>
            <person name="Jogler M."/>
            <person name="Boedeker C."/>
            <person name="Pinto D."/>
            <person name="Vollmers J."/>
            <person name="Rivas-Marin E."/>
            <person name="Kohn T."/>
            <person name="Peeters S.H."/>
            <person name="Heuer A."/>
            <person name="Rast P."/>
            <person name="Oberbeckmann S."/>
            <person name="Bunk B."/>
            <person name="Jeske O."/>
            <person name="Meyerdierks A."/>
            <person name="Storesund J.E."/>
            <person name="Kallscheuer N."/>
            <person name="Luecker S."/>
            <person name="Lage O.M."/>
            <person name="Pohl T."/>
            <person name="Merkel B.J."/>
            <person name="Hornburger P."/>
            <person name="Mueller R.-W."/>
            <person name="Bruemmer F."/>
            <person name="Labrenz M."/>
            <person name="Spormann A.M."/>
            <person name="Op den Camp H."/>
            <person name="Overmann J."/>
            <person name="Amann R."/>
            <person name="Jetten M.S.M."/>
            <person name="Mascher T."/>
            <person name="Medema M.H."/>
            <person name="Devos D.P."/>
            <person name="Kaster A.-K."/>
            <person name="Ovreas L."/>
            <person name="Rohde M."/>
            <person name="Galperin M.Y."/>
            <person name="Jogler C."/>
        </authorList>
    </citation>
    <scope>NUCLEOTIDE SEQUENCE [LARGE SCALE GENOMIC DNA]</scope>
    <source>
        <strain evidence="2 3">DSM 8797</strain>
    </source>
</reference>
<keyword evidence="1" id="KW-0812">Transmembrane</keyword>
<keyword evidence="3" id="KW-1185">Reference proteome</keyword>
<dbReference type="EMBL" id="CP042910">
    <property type="protein sequence ID" value="QEG15199.1"/>
    <property type="molecule type" value="Genomic_DNA"/>
</dbReference>
<evidence type="ECO:0000256" key="1">
    <source>
        <dbReference type="SAM" id="Phobius"/>
    </source>
</evidence>